<dbReference type="AlphaFoldDB" id="A0A8B7D1T8"/>
<accession>A0A8B7D1T8</accession>
<feature type="compositionally biased region" description="Polar residues" evidence="1">
    <location>
        <begin position="283"/>
        <end position="294"/>
    </location>
</feature>
<feature type="region of interest" description="Disordered" evidence="1">
    <location>
        <begin position="167"/>
        <end position="235"/>
    </location>
</feature>
<keyword evidence="2" id="KW-1185">Reference proteome</keyword>
<dbReference type="PANTHER" id="PTHR35117">
    <property type="entry name" value="MYOSIN-M HEAVY PROTEIN"/>
    <property type="match status" value="1"/>
</dbReference>
<dbReference type="PANTHER" id="PTHR35117:SF1">
    <property type="entry name" value="MYOSIN-M HEAVY PROTEIN"/>
    <property type="match status" value="1"/>
</dbReference>
<dbReference type="GeneID" id="103722639"/>
<evidence type="ECO:0000313" key="2">
    <source>
        <dbReference type="Proteomes" id="UP000228380"/>
    </source>
</evidence>
<dbReference type="KEGG" id="pda:103722639"/>
<reference evidence="3" key="2">
    <citation type="submission" date="2025-08" db="UniProtKB">
        <authorList>
            <consortium name="RefSeq"/>
        </authorList>
    </citation>
    <scope>IDENTIFICATION</scope>
    <source>
        <tissue evidence="3">Young leaves</tissue>
    </source>
</reference>
<evidence type="ECO:0000256" key="1">
    <source>
        <dbReference type="SAM" id="MobiDB-lite"/>
    </source>
</evidence>
<name>A0A8B7D1T8_PHODC</name>
<dbReference type="OrthoDB" id="1939654at2759"/>
<protein>
    <submittedName>
        <fullName evidence="3">Polycystic kidney disease protein 1-like 3 isoform X1</fullName>
    </submittedName>
</protein>
<proteinExistence type="predicted"/>
<dbReference type="PROSITE" id="PS50896">
    <property type="entry name" value="LISH"/>
    <property type="match status" value="1"/>
</dbReference>
<feature type="region of interest" description="Disordered" evidence="1">
    <location>
        <begin position="265"/>
        <end position="294"/>
    </location>
</feature>
<gene>
    <name evidence="3" type="primary">LOC103722639</name>
</gene>
<sequence length="508" mass="54794">MAKQHKVRKHENIGKGKVTPVQIAFIVDRYLADNNYTDTLAAFRAEASDLFSKTKGKEVPKGLLGLGEILDEYISLKEKRMMVDQEKWRVEMALQGMQDVMLAYHSAGPPALPPPPPLLPPQFVATPVAPLLPASYHSSGSPPGCMVNGAAAITNAQPATMLTNKAAEPPKFSTPIPNSSYANKRKASKSAPRVPPATKKSCTQPSAESSVTGGISLPSQVTPPSDKQDSMETSAFRSASINNPIVSSPVQGSAVARSLFKQPLEPQANSSPKTPPQPLPSQADKSVSPPENTSCQITDASILQDIPSSNCTLISSETIIVSPLKVTGYYAIERSYHINSPYKSNSKKMSRREHVKGRLDFDNPDVQMGSEVPVAIDGSTSTSSSEGEISESFDLDLPDFDIFNGDFSFSELLADIDLDCERIPSCQLPTDYADLIPGFEENAGNGCLETNKVLPDFSMSTVSGVLSEDLNIQDSVMSVRTLTKRVKIVSPAKNRRDCSFEQRSSSNL</sequence>
<evidence type="ECO:0000313" key="3">
    <source>
        <dbReference type="RefSeq" id="XP_008811486.1"/>
    </source>
</evidence>
<dbReference type="InterPro" id="IPR006594">
    <property type="entry name" value="LisH"/>
</dbReference>
<feature type="compositionally biased region" description="Polar residues" evidence="1">
    <location>
        <begin position="200"/>
        <end position="235"/>
    </location>
</feature>
<reference evidence="2" key="1">
    <citation type="journal article" date="2019" name="Nat. Commun.">
        <title>Genome-wide association mapping of date palm fruit traits.</title>
        <authorList>
            <person name="Hazzouri K.M."/>
            <person name="Gros-Balthazard M."/>
            <person name="Flowers J.M."/>
            <person name="Copetti D."/>
            <person name="Lemansour A."/>
            <person name="Lebrun M."/>
            <person name="Masmoudi K."/>
            <person name="Ferrand S."/>
            <person name="Dhar M.I."/>
            <person name="Fresquez Z.A."/>
            <person name="Rosas U."/>
            <person name="Zhang J."/>
            <person name="Talag J."/>
            <person name="Lee S."/>
            <person name="Kudrna D."/>
            <person name="Powell R.F."/>
            <person name="Leitch I.J."/>
            <person name="Krueger R.R."/>
            <person name="Wing R.A."/>
            <person name="Amiri K.M.A."/>
            <person name="Purugganan M.D."/>
        </authorList>
    </citation>
    <scope>NUCLEOTIDE SEQUENCE [LARGE SCALE GENOMIC DNA]</scope>
    <source>
        <strain evidence="2">cv. Khalas</strain>
    </source>
</reference>
<organism evidence="2 3">
    <name type="scientific">Phoenix dactylifera</name>
    <name type="common">Date palm</name>
    <dbReference type="NCBI Taxonomy" id="42345"/>
    <lineage>
        <taxon>Eukaryota</taxon>
        <taxon>Viridiplantae</taxon>
        <taxon>Streptophyta</taxon>
        <taxon>Embryophyta</taxon>
        <taxon>Tracheophyta</taxon>
        <taxon>Spermatophyta</taxon>
        <taxon>Magnoliopsida</taxon>
        <taxon>Liliopsida</taxon>
        <taxon>Arecaceae</taxon>
        <taxon>Coryphoideae</taxon>
        <taxon>Phoeniceae</taxon>
        <taxon>Phoenix</taxon>
    </lineage>
</organism>
<dbReference type="RefSeq" id="XP_008811486.1">
    <property type="nucleotide sequence ID" value="XM_008813264.4"/>
</dbReference>
<dbReference type="Proteomes" id="UP000228380">
    <property type="component" value="Chromosome 3"/>
</dbReference>